<accession>A9F187</accession>
<evidence type="ECO:0000313" key="2">
    <source>
        <dbReference type="Proteomes" id="UP000002139"/>
    </source>
</evidence>
<protein>
    <submittedName>
        <fullName evidence="1">Uncharacterized protein</fullName>
    </submittedName>
</protein>
<keyword evidence="2" id="KW-1185">Reference proteome</keyword>
<proteinExistence type="predicted"/>
<name>A9F187_SORC5</name>
<dbReference type="Proteomes" id="UP000002139">
    <property type="component" value="Chromosome"/>
</dbReference>
<dbReference type="AlphaFoldDB" id="A9F187"/>
<reference evidence="1 2" key="1">
    <citation type="journal article" date="2007" name="Nat. Biotechnol.">
        <title>Complete genome sequence of the myxobacterium Sorangium cellulosum.</title>
        <authorList>
            <person name="Schneiker S."/>
            <person name="Perlova O."/>
            <person name="Kaiser O."/>
            <person name="Gerth K."/>
            <person name="Alici A."/>
            <person name="Altmeyer M.O."/>
            <person name="Bartels D."/>
            <person name="Bekel T."/>
            <person name="Beyer S."/>
            <person name="Bode E."/>
            <person name="Bode H.B."/>
            <person name="Bolten C.J."/>
            <person name="Choudhuri J.V."/>
            <person name="Doss S."/>
            <person name="Elnakady Y.A."/>
            <person name="Frank B."/>
            <person name="Gaigalat L."/>
            <person name="Goesmann A."/>
            <person name="Groeger C."/>
            <person name="Gross F."/>
            <person name="Jelsbak L."/>
            <person name="Jelsbak L."/>
            <person name="Kalinowski J."/>
            <person name="Kegler C."/>
            <person name="Knauber T."/>
            <person name="Konietzny S."/>
            <person name="Kopp M."/>
            <person name="Krause L."/>
            <person name="Krug D."/>
            <person name="Linke B."/>
            <person name="Mahmud T."/>
            <person name="Martinez-Arias R."/>
            <person name="McHardy A.C."/>
            <person name="Merai M."/>
            <person name="Meyer F."/>
            <person name="Mormann S."/>
            <person name="Munoz-Dorado J."/>
            <person name="Perez J."/>
            <person name="Pradella S."/>
            <person name="Rachid S."/>
            <person name="Raddatz G."/>
            <person name="Rosenau F."/>
            <person name="Rueckert C."/>
            <person name="Sasse F."/>
            <person name="Scharfe M."/>
            <person name="Schuster S.C."/>
            <person name="Suen G."/>
            <person name="Treuner-Lange A."/>
            <person name="Velicer G.J."/>
            <person name="Vorholter F.-J."/>
            <person name="Weissman K.J."/>
            <person name="Welch R.D."/>
            <person name="Wenzel S.C."/>
            <person name="Whitworth D.E."/>
            <person name="Wilhelm S."/>
            <person name="Wittmann C."/>
            <person name="Bloecker H."/>
            <person name="Puehler A."/>
            <person name="Mueller R."/>
        </authorList>
    </citation>
    <scope>NUCLEOTIDE SEQUENCE [LARGE SCALE GENOMIC DNA]</scope>
    <source>
        <strain evidence="2">So ce56</strain>
    </source>
</reference>
<evidence type="ECO:0000313" key="1">
    <source>
        <dbReference type="EMBL" id="CAN91342.1"/>
    </source>
</evidence>
<sequence>MNLCTLSPQNLPSHLENDDLIPCKRIRTGNDVSDTEMWNMIHKIAVSAARWWRGAVQCKANFLMERHSA</sequence>
<organism evidence="1 2">
    <name type="scientific">Sorangium cellulosum (strain So ce56)</name>
    <name type="common">Polyangium cellulosum (strain So ce56)</name>
    <dbReference type="NCBI Taxonomy" id="448385"/>
    <lineage>
        <taxon>Bacteria</taxon>
        <taxon>Pseudomonadati</taxon>
        <taxon>Myxococcota</taxon>
        <taxon>Polyangia</taxon>
        <taxon>Polyangiales</taxon>
        <taxon>Polyangiaceae</taxon>
        <taxon>Sorangium</taxon>
    </lineage>
</organism>
<dbReference type="HOGENOM" id="CLU_2773707_0_0_7"/>
<dbReference type="EMBL" id="AM746676">
    <property type="protein sequence ID" value="CAN91342.1"/>
    <property type="molecule type" value="Genomic_DNA"/>
</dbReference>
<gene>
    <name evidence="1" type="ordered locus">sce1185</name>
</gene>
<dbReference type="KEGG" id="scl:sce1185"/>
<dbReference type="STRING" id="448385.sce1185"/>